<dbReference type="SUPFAM" id="SSF103473">
    <property type="entry name" value="MFS general substrate transporter"/>
    <property type="match status" value="1"/>
</dbReference>
<feature type="transmembrane region" description="Helical" evidence="5">
    <location>
        <begin position="144"/>
        <end position="167"/>
    </location>
</feature>
<gene>
    <name evidence="7" type="ORF">GCM10009115_00770</name>
</gene>
<dbReference type="EMBL" id="BAAAFE010000001">
    <property type="protein sequence ID" value="GAA0860790.1"/>
    <property type="molecule type" value="Genomic_DNA"/>
</dbReference>
<feature type="transmembrane region" description="Helical" evidence="5">
    <location>
        <begin position="60"/>
        <end position="79"/>
    </location>
</feature>
<keyword evidence="3 5" id="KW-1133">Transmembrane helix</keyword>
<feature type="transmembrane region" description="Helical" evidence="5">
    <location>
        <begin position="236"/>
        <end position="257"/>
    </location>
</feature>
<comment type="caution">
    <text evidence="7">The sequence shown here is derived from an EMBL/GenBank/DDBJ whole genome shotgun (WGS) entry which is preliminary data.</text>
</comment>
<dbReference type="PROSITE" id="PS50850">
    <property type="entry name" value="MFS"/>
    <property type="match status" value="1"/>
</dbReference>
<keyword evidence="4 5" id="KW-0472">Membrane</keyword>
<feature type="transmembrane region" description="Helical" evidence="5">
    <location>
        <begin position="86"/>
        <end position="105"/>
    </location>
</feature>
<feature type="transmembrane region" description="Helical" evidence="5">
    <location>
        <begin position="306"/>
        <end position="325"/>
    </location>
</feature>
<dbReference type="InterPro" id="IPR050382">
    <property type="entry name" value="MFS_Na/Anion_cotransporter"/>
</dbReference>
<reference evidence="7 8" key="1">
    <citation type="journal article" date="2019" name="Int. J. Syst. Evol. Microbiol.">
        <title>The Global Catalogue of Microorganisms (GCM) 10K type strain sequencing project: providing services to taxonomists for standard genome sequencing and annotation.</title>
        <authorList>
            <consortium name="The Broad Institute Genomics Platform"/>
            <consortium name="The Broad Institute Genome Sequencing Center for Infectious Disease"/>
            <person name="Wu L."/>
            <person name="Ma J."/>
        </authorList>
    </citation>
    <scope>NUCLEOTIDE SEQUENCE [LARGE SCALE GENOMIC DNA]</scope>
    <source>
        <strain evidence="7 8">JCM 15910</strain>
    </source>
</reference>
<feature type="transmembrane region" description="Helical" evidence="5">
    <location>
        <begin position="17"/>
        <end position="34"/>
    </location>
</feature>
<dbReference type="RefSeq" id="WP_215353554.1">
    <property type="nucleotide sequence ID" value="NZ_BAAAFE010000001.1"/>
</dbReference>
<dbReference type="Gene3D" id="1.20.1250.20">
    <property type="entry name" value="MFS general substrate transporter like domains"/>
    <property type="match status" value="2"/>
</dbReference>
<dbReference type="InterPro" id="IPR011701">
    <property type="entry name" value="MFS"/>
</dbReference>
<evidence type="ECO:0000259" key="6">
    <source>
        <dbReference type="PROSITE" id="PS50850"/>
    </source>
</evidence>
<dbReference type="PANTHER" id="PTHR11662:SF285">
    <property type="entry name" value="HEXURONATE TRANSPORTER"/>
    <property type="match status" value="1"/>
</dbReference>
<dbReference type="CDD" id="cd17319">
    <property type="entry name" value="MFS_ExuT_GudP_like"/>
    <property type="match status" value="1"/>
</dbReference>
<evidence type="ECO:0000256" key="3">
    <source>
        <dbReference type="ARBA" id="ARBA00022989"/>
    </source>
</evidence>
<dbReference type="InterPro" id="IPR020846">
    <property type="entry name" value="MFS_dom"/>
</dbReference>
<dbReference type="InterPro" id="IPR036259">
    <property type="entry name" value="MFS_trans_sf"/>
</dbReference>
<feature type="transmembrane region" description="Helical" evidence="5">
    <location>
        <begin position="179"/>
        <end position="197"/>
    </location>
</feature>
<feature type="transmembrane region" description="Helical" evidence="5">
    <location>
        <begin position="396"/>
        <end position="416"/>
    </location>
</feature>
<evidence type="ECO:0000256" key="2">
    <source>
        <dbReference type="ARBA" id="ARBA00022692"/>
    </source>
</evidence>
<keyword evidence="8" id="KW-1185">Reference proteome</keyword>
<feature type="transmembrane region" description="Helical" evidence="5">
    <location>
        <begin position="331"/>
        <end position="353"/>
    </location>
</feature>
<evidence type="ECO:0000256" key="5">
    <source>
        <dbReference type="SAM" id="Phobius"/>
    </source>
</evidence>
<organism evidence="7 8">
    <name type="scientific">Sphingopyxis soli</name>
    <dbReference type="NCBI Taxonomy" id="592051"/>
    <lineage>
        <taxon>Bacteria</taxon>
        <taxon>Pseudomonadati</taxon>
        <taxon>Pseudomonadota</taxon>
        <taxon>Alphaproteobacteria</taxon>
        <taxon>Sphingomonadales</taxon>
        <taxon>Sphingomonadaceae</taxon>
        <taxon>Sphingopyxis</taxon>
    </lineage>
</organism>
<feature type="transmembrane region" description="Helical" evidence="5">
    <location>
        <begin position="365"/>
        <end position="384"/>
    </location>
</feature>
<feature type="domain" description="Major facilitator superfamily (MFS) profile" evidence="6">
    <location>
        <begin position="21"/>
        <end position="424"/>
    </location>
</feature>
<dbReference type="Pfam" id="PF07690">
    <property type="entry name" value="MFS_1"/>
    <property type="match status" value="1"/>
</dbReference>
<protein>
    <submittedName>
        <fullName evidence="7">MFS transporter</fullName>
    </submittedName>
</protein>
<evidence type="ECO:0000313" key="7">
    <source>
        <dbReference type="EMBL" id="GAA0860790.1"/>
    </source>
</evidence>
<dbReference type="PANTHER" id="PTHR11662">
    <property type="entry name" value="SOLUTE CARRIER FAMILY 17"/>
    <property type="match status" value="1"/>
</dbReference>
<comment type="subcellular location">
    <subcellularLocation>
        <location evidence="1">Membrane</location>
        <topology evidence="1">Multi-pass membrane protein</topology>
    </subcellularLocation>
</comment>
<evidence type="ECO:0000256" key="1">
    <source>
        <dbReference type="ARBA" id="ARBA00004141"/>
    </source>
</evidence>
<feature type="transmembrane region" description="Helical" evidence="5">
    <location>
        <begin position="111"/>
        <end position="132"/>
    </location>
</feature>
<evidence type="ECO:0000256" key="4">
    <source>
        <dbReference type="ARBA" id="ARBA00023136"/>
    </source>
</evidence>
<sequence>MAKAIANGGAVPRMGRYRWLIVAVLFAATTVNYIDRTMLGLLAPTLGDELGWSENDYGNIVTAFQAAYALGFLLMGWLIDRFGPKIGYGIAISIWTIGHVAHGFASSVASFMMARVILGVGEAGHFPAVVRASSEWFPQKERSYAIGWVNSATTIGVILTAPTIAFFMRVLGFDWRETFIVTGAFGVVLLLLWLWLYSNPRESGKVSAAELAWIEHDPPEKIERLGWGAVVTKREAWAYALGKFLTDPVWFLMLFWLPKYFSTTYDVDLKVVLLPMIVMYLLSDVGSILGGWVSSKLIQTGHSVNFARKATMLGAGCCVLPLLFVSGLDNMWLAVVLIGIALAGHQAFSSTILSIPPDMFPKRAVGSVIGLGGFAGGVGGMVMAKSTGLVLDATGGNYTVIFAACTTVYFLAVLAIHTLSPRLAPVAIESEAAAA</sequence>
<dbReference type="Proteomes" id="UP001500738">
    <property type="component" value="Unassembled WGS sequence"/>
</dbReference>
<feature type="transmembrane region" description="Helical" evidence="5">
    <location>
        <begin position="277"/>
        <end position="294"/>
    </location>
</feature>
<evidence type="ECO:0000313" key="8">
    <source>
        <dbReference type="Proteomes" id="UP001500738"/>
    </source>
</evidence>
<proteinExistence type="predicted"/>
<name>A0ABN1LV87_9SPHN</name>
<keyword evidence="2 5" id="KW-0812">Transmembrane</keyword>
<accession>A0ABN1LV87</accession>